<dbReference type="Proteomes" id="UP000676506">
    <property type="component" value="Chromosome 1"/>
</dbReference>
<dbReference type="RefSeq" id="WP_211428006.1">
    <property type="nucleotide sequence ID" value="NZ_CP072648.1"/>
</dbReference>
<protein>
    <submittedName>
        <fullName evidence="1">Uncharacterized protein</fullName>
    </submittedName>
</protein>
<dbReference type="EMBL" id="CP072648">
    <property type="protein sequence ID" value="QUW02115.1"/>
    <property type="molecule type" value="Genomic_DNA"/>
</dbReference>
<sequence length="153" mass="17066">MNPQVYAAKQHLYKYRQALLQAIREVTGRPLEAPSMFEPTRSYADSWHEVGTLALLVWQMSALDSDRFDANPRWEATANETIRFLSEHCAGCGKQLTRPTIQICQACLTGLDAPTRQALQASEVTRQIQAYLVEHMGTVLADADADDANLDDA</sequence>
<accession>A0ABX8BAM9</accession>
<evidence type="ECO:0000313" key="2">
    <source>
        <dbReference type="Proteomes" id="UP000676506"/>
    </source>
</evidence>
<keyword evidence="2" id="KW-1185">Reference proteome</keyword>
<name>A0ABX8BAM9_9BACT</name>
<gene>
    <name evidence="1" type="ORF">J8C06_07000</name>
</gene>
<organism evidence="1 2">
    <name type="scientific">Chloracidobacterium validum</name>
    <dbReference type="NCBI Taxonomy" id="2821543"/>
    <lineage>
        <taxon>Bacteria</taxon>
        <taxon>Pseudomonadati</taxon>
        <taxon>Acidobacteriota</taxon>
        <taxon>Terriglobia</taxon>
        <taxon>Terriglobales</taxon>
        <taxon>Acidobacteriaceae</taxon>
        <taxon>Chloracidobacterium</taxon>
    </lineage>
</organism>
<reference evidence="1 2" key="1">
    <citation type="submission" date="2021-03" db="EMBL/GenBank/DDBJ databases">
        <title>Genomic and phenotypic characterization of Chloracidobacterium isolates provides evidence for multiple species.</title>
        <authorList>
            <person name="Saini M.K."/>
            <person name="Costas A.M.G."/>
            <person name="Tank M."/>
            <person name="Bryant D.A."/>
        </authorList>
    </citation>
    <scope>NUCLEOTIDE SEQUENCE [LARGE SCALE GENOMIC DNA]</scope>
    <source>
        <strain evidence="1 2">BV2-C</strain>
    </source>
</reference>
<evidence type="ECO:0000313" key="1">
    <source>
        <dbReference type="EMBL" id="QUW02115.1"/>
    </source>
</evidence>
<proteinExistence type="predicted"/>